<dbReference type="GO" id="GO:0032259">
    <property type="term" value="P:methylation"/>
    <property type="evidence" value="ECO:0007669"/>
    <property type="project" value="UniProtKB-KW"/>
</dbReference>
<evidence type="ECO:0000259" key="4">
    <source>
        <dbReference type="Pfam" id="PF00891"/>
    </source>
</evidence>
<keyword evidence="2" id="KW-0808">Transferase</keyword>
<dbReference type="InterPro" id="IPR012967">
    <property type="entry name" value="COMT_dimerisation"/>
</dbReference>
<protein>
    <recommendedName>
        <fullName evidence="8">O-methyltransferase</fullName>
    </recommendedName>
</protein>
<evidence type="ECO:0000256" key="1">
    <source>
        <dbReference type="ARBA" id="ARBA00022603"/>
    </source>
</evidence>
<dbReference type="CDD" id="cd02440">
    <property type="entry name" value="AdoMet_MTases"/>
    <property type="match status" value="1"/>
</dbReference>
<evidence type="ECO:0000256" key="2">
    <source>
        <dbReference type="ARBA" id="ARBA00022679"/>
    </source>
</evidence>
<evidence type="ECO:0000256" key="3">
    <source>
        <dbReference type="ARBA" id="ARBA00022691"/>
    </source>
</evidence>
<dbReference type="SUPFAM" id="SSF53335">
    <property type="entry name" value="S-adenosyl-L-methionine-dependent methyltransferases"/>
    <property type="match status" value="1"/>
</dbReference>
<dbReference type="InterPro" id="IPR036388">
    <property type="entry name" value="WH-like_DNA-bd_sf"/>
</dbReference>
<dbReference type="PANTHER" id="PTHR43712:SF2">
    <property type="entry name" value="O-METHYLTRANSFERASE CICE"/>
    <property type="match status" value="1"/>
</dbReference>
<feature type="domain" description="O-methyltransferase C-terminal" evidence="4">
    <location>
        <begin position="160"/>
        <end position="273"/>
    </location>
</feature>
<reference evidence="6 7" key="1">
    <citation type="submission" date="2019-11" db="EMBL/GenBank/DDBJ databases">
        <title>Comparative genomics of hydrocarbon-degrading Desulfosarcina strains.</title>
        <authorList>
            <person name="Watanabe M."/>
            <person name="Kojima H."/>
            <person name="Fukui M."/>
        </authorList>
    </citation>
    <scope>NUCLEOTIDE SEQUENCE [LARGE SCALE GENOMIC DNA]</scope>
    <source>
        <strain evidence="6 7">28bB2T</strain>
    </source>
</reference>
<gene>
    <name evidence="6" type="ORF">DSCO28_28990</name>
</gene>
<accession>A0A5K7ZRP4</accession>
<dbReference type="InterPro" id="IPR001077">
    <property type="entry name" value="COMT_C"/>
</dbReference>
<dbReference type="Proteomes" id="UP000425960">
    <property type="component" value="Chromosome"/>
</dbReference>
<dbReference type="Gene3D" id="3.40.50.150">
    <property type="entry name" value="Vaccinia Virus protein VP39"/>
    <property type="match status" value="1"/>
</dbReference>
<feature type="domain" description="O-methyltransferase dimerisation" evidence="5">
    <location>
        <begin position="32"/>
        <end position="104"/>
    </location>
</feature>
<evidence type="ECO:0000259" key="5">
    <source>
        <dbReference type="Pfam" id="PF08100"/>
    </source>
</evidence>
<dbReference type="RefSeq" id="WP_155322820.1">
    <property type="nucleotide sequence ID" value="NZ_AP021876.1"/>
</dbReference>
<dbReference type="KEGG" id="dov:DSCO28_28990"/>
<dbReference type="InterPro" id="IPR029063">
    <property type="entry name" value="SAM-dependent_MTases_sf"/>
</dbReference>
<evidence type="ECO:0000313" key="6">
    <source>
        <dbReference type="EMBL" id="BBO82333.1"/>
    </source>
</evidence>
<organism evidence="6 7">
    <name type="scientific">Desulfosarcina ovata subsp. sediminis</name>
    <dbReference type="NCBI Taxonomy" id="885957"/>
    <lineage>
        <taxon>Bacteria</taxon>
        <taxon>Pseudomonadati</taxon>
        <taxon>Thermodesulfobacteriota</taxon>
        <taxon>Desulfobacteria</taxon>
        <taxon>Desulfobacterales</taxon>
        <taxon>Desulfosarcinaceae</taxon>
        <taxon>Desulfosarcina</taxon>
    </lineage>
</organism>
<dbReference type="InterPro" id="IPR036390">
    <property type="entry name" value="WH_DNA-bd_sf"/>
</dbReference>
<proteinExistence type="predicted"/>
<dbReference type="AlphaFoldDB" id="A0A5K7ZRP4"/>
<dbReference type="PANTHER" id="PTHR43712">
    <property type="entry name" value="PUTATIVE (AFU_ORTHOLOGUE AFUA_4G14580)-RELATED"/>
    <property type="match status" value="1"/>
</dbReference>
<dbReference type="SUPFAM" id="SSF46785">
    <property type="entry name" value="Winged helix' DNA-binding domain"/>
    <property type="match status" value="1"/>
</dbReference>
<dbReference type="EMBL" id="AP021876">
    <property type="protein sequence ID" value="BBO82333.1"/>
    <property type="molecule type" value="Genomic_DNA"/>
</dbReference>
<evidence type="ECO:0000313" key="7">
    <source>
        <dbReference type="Proteomes" id="UP000425960"/>
    </source>
</evidence>
<sequence length="363" mass="40522">MSETANRRPQRVLSSLPETSVAPLYDLWQQAARGYKQFCAVAAAVRLRLFDHLNETCQPEDLAARLGADADLTADLCDLLADMGLLARKAEGVTNTPLSRTYLHSASGWFQEAVIDNLFSGFGLWQQLEPICREGPVRVDEADFFENNLIDSLAAEILTGELQQTVAAIIHRPEFSTARRALDLGGGHGLYAMALTHQKPDLEAVVFDFPPVEKDFNRYRQRFGATGVRFVPGNLFTDELGRDFDLVLFSYNPGGKNESILEKIHRSLAPGGLFVSKHAFYRQGEGAKSVLLDAEWQLTAFQGVCKGRHVYAFDRDLCQEAYMERLKQKFEVVAIIDAGVFATPPLAKFGDRLDSEIMICRKR</sequence>
<dbReference type="GO" id="GO:0046983">
    <property type="term" value="F:protein dimerization activity"/>
    <property type="evidence" value="ECO:0007669"/>
    <property type="project" value="InterPro"/>
</dbReference>
<dbReference type="Gene3D" id="1.10.10.10">
    <property type="entry name" value="Winged helix-like DNA-binding domain superfamily/Winged helix DNA-binding domain"/>
    <property type="match status" value="1"/>
</dbReference>
<evidence type="ECO:0008006" key="8">
    <source>
        <dbReference type="Google" id="ProtNLM"/>
    </source>
</evidence>
<dbReference type="Pfam" id="PF08100">
    <property type="entry name" value="Dimerisation"/>
    <property type="match status" value="1"/>
</dbReference>
<dbReference type="Pfam" id="PF00891">
    <property type="entry name" value="Methyltransf_2"/>
    <property type="match status" value="1"/>
</dbReference>
<keyword evidence="1" id="KW-0489">Methyltransferase</keyword>
<keyword evidence="3" id="KW-0949">S-adenosyl-L-methionine</keyword>
<dbReference type="GO" id="GO:0008171">
    <property type="term" value="F:O-methyltransferase activity"/>
    <property type="evidence" value="ECO:0007669"/>
    <property type="project" value="InterPro"/>
</dbReference>
<name>A0A5K7ZRP4_9BACT</name>